<keyword evidence="18" id="KW-1185">Reference proteome</keyword>
<dbReference type="SFLD" id="SFLDG01168">
    <property type="entry name" value="Ferric_reductase_subgroup_(FRE"/>
    <property type="match status" value="1"/>
</dbReference>
<reference evidence="17 18" key="1">
    <citation type="submission" date="2017-03" db="EMBL/GenBank/DDBJ databases">
        <title>Genomes of endolithic fungi from Antarctica.</title>
        <authorList>
            <person name="Coleine C."/>
            <person name="Masonjones S."/>
            <person name="Stajich J.E."/>
        </authorList>
    </citation>
    <scope>NUCLEOTIDE SEQUENCE [LARGE SCALE GENOMIC DNA]</scope>
    <source>
        <strain evidence="17 18">CCFEE 5184</strain>
    </source>
</reference>
<comment type="catalytic activity">
    <reaction evidence="13">
        <text>2 a Fe(II)-siderophore + NADP(+) + H(+) = 2 a Fe(III)-siderophore + NADPH</text>
        <dbReference type="Rhea" id="RHEA:28795"/>
        <dbReference type="Rhea" id="RHEA-COMP:11342"/>
        <dbReference type="Rhea" id="RHEA-COMP:11344"/>
        <dbReference type="ChEBI" id="CHEBI:15378"/>
        <dbReference type="ChEBI" id="CHEBI:29033"/>
        <dbReference type="ChEBI" id="CHEBI:29034"/>
        <dbReference type="ChEBI" id="CHEBI:57783"/>
        <dbReference type="ChEBI" id="CHEBI:58349"/>
        <dbReference type="EC" id="1.16.1.9"/>
    </reaction>
</comment>
<evidence type="ECO:0000256" key="10">
    <source>
        <dbReference type="ARBA" id="ARBA00023065"/>
    </source>
</evidence>
<dbReference type="GO" id="GO:0006826">
    <property type="term" value="P:iron ion transport"/>
    <property type="evidence" value="ECO:0007669"/>
    <property type="project" value="TreeGrafter"/>
</dbReference>
<dbReference type="InterPro" id="IPR017938">
    <property type="entry name" value="Riboflavin_synthase-like_b-brl"/>
</dbReference>
<keyword evidence="8 15" id="KW-1133">Transmembrane helix</keyword>
<dbReference type="InterPro" id="IPR051410">
    <property type="entry name" value="Ferric/Cupric_Reductase"/>
</dbReference>
<dbReference type="STRING" id="329884.A0A4U0W9U4"/>
<evidence type="ECO:0000256" key="12">
    <source>
        <dbReference type="ARBA" id="ARBA00023180"/>
    </source>
</evidence>
<keyword evidence="11 15" id="KW-0472">Membrane</keyword>
<dbReference type="Pfam" id="PF08030">
    <property type="entry name" value="NAD_binding_6"/>
    <property type="match status" value="1"/>
</dbReference>
<dbReference type="InterPro" id="IPR013130">
    <property type="entry name" value="Fe3_Rdtase_TM_dom"/>
</dbReference>
<dbReference type="EC" id="1.16.1.9" evidence="3"/>
<evidence type="ECO:0000256" key="1">
    <source>
        <dbReference type="ARBA" id="ARBA00004651"/>
    </source>
</evidence>
<keyword evidence="4" id="KW-0813">Transport</keyword>
<feature type="domain" description="FAD-binding FR-type" evidence="16">
    <location>
        <begin position="317"/>
        <end position="449"/>
    </location>
</feature>
<evidence type="ECO:0000256" key="3">
    <source>
        <dbReference type="ARBA" id="ARBA00012668"/>
    </source>
</evidence>
<feature type="region of interest" description="Disordered" evidence="14">
    <location>
        <begin position="1"/>
        <end position="24"/>
    </location>
</feature>
<dbReference type="SUPFAM" id="SSF52343">
    <property type="entry name" value="Ferredoxin reductase-like, C-terminal NADP-linked domain"/>
    <property type="match status" value="1"/>
</dbReference>
<evidence type="ECO:0000256" key="7">
    <source>
        <dbReference type="ARBA" id="ARBA00022982"/>
    </source>
</evidence>
<evidence type="ECO:0000256" key="5">
    <source>
        <dbReference type="ARBA" id="ARBA00022475"/>
    </source>
</evidence>
<dbReference type="GO" id="GO:0015677">
    <property type="term" value="P:copper ion import"/>
    <property type="evidence" value="ECO:0007669"/>
    <property type="project" value="TreeGrafter"/>
</dbReference>
<evidence type="ECO:0000259" key="16">
    <source>
        <dbReference type="PROSITE" id="PS51384"/>
    </source>
</evidence>
<feature type="transmembrane region" description="Helical" evidence="15">
    <location>
        <begin position="250"/>
        <end position="267"/>
    </location>
</feature>
<dbReference type="GO" id="GO:0005886">
    <property type="term" value="C:plasma membrane"/>
    <property type="evidence" value="ECO:0007669"/>
    <property type="project" value="UniProtKB-SubCell"/>
</dbReference>
<organism evidence="17 18">
    <name type="scientific">Friedmanniomyces simplex</name>
    <dbReference type="NCBI Taxonomy" id="329884"/>
    <lineage>
        <taxon>Eukaryota</taxon>
        <taxon>Fungi</taxon>
        <taxon>Dikarya</taxon>
        <taxon>Ascomycota</taxon>
        <taxon>Pezizomycotina</taxon>
        <taxon>Dothideomycetes</taxon>
        <taxon>Dothideomycetidae</taxon>
        <taxon>Mycosphaerellales</taxon>
        <taxon>Teratosphaeriaceae</taxon>
        <taxon>Friedmanniomyces</taxon>
    </lineage>
</organism>
<dbReference type="AlphaFoldDB" id="A0A4U0W9U4"/>
<comment type="subcellular location">
    <subcellularLocation>
        <location evidence="1">Cell membrane</location>
        <topology evidence="1">Multi-pass membrane protein</topology>
    </subcellularLocation>
</comment>
<evidence type="ECO:0000256" key="4">
    <source>
        <dbReference type="ARBA" id="ARBA00022448"/>
    </source>
</evidence>
<feature type="transmembrane region" description="Helical" evidence="15">
    <location>
        <begin position="133"/>
        <end position="152"/>
    </location>
</feature>
<accession>A0A4U0W9U4</accession>
<sequence>MNMDMGGDGMGGGSGTSEPLSPAGVDFSDPDQASAFLGALLDDKELKVIGNAYARYFWYGIAVVVGIAAVYHWTRKLTLHMRLRAAARREETPTRPKSVLARWLATVTAIAREAIYFDLTPYHLPSKVRWFRIPPVGTIALLLAYLVFVLALEFTDNSVPGAQFWQARGIRAGWLAVAQVPLIILLVGRNNLFTLTTGVSYERLNVLHRWSARIMLLLAIFHFGFQSKAWSDYGVMKLEWSTDTCPPTGIAAFALLLWMNLSTLAPFRFWSYEFFVWQHLITFFGFIIAVGYHLPSTATWSRIYIYIPAALYVIDRLLRWAFQAVRNKRMSRATMTRLSGDATKIVLRNAAIKRWRPGSYVHLSLPGLGGFGWAQTHPVTILSTPRSHGGDLVFIIKGHKGFTKRIIESANSSSEALLPSADPERAEQKAQTKVYRALLNGPYGGHHQDFAAFDSVCLIAGSTGITFTLAVFQDIAERAANSGKKLPVRRIRFVWCVKEHDRAKWISRELTSAVAKLEQADIDVEVMIRATCDESLTEQNEEAKVCGCECDKSLGPCCCAAPPEEEDEIPEEEGMEKPISSTAEADKPAVMVAEAGPSPASSIRPILSSSREEVVVKRSWLPCADFCSGRPMLREILTELLDGADGESAVGVCGPVGMGAEVRRHVVRLSDERAIHKGTGAQGCYLHVESFS</sequence>
<gene>
    <name evidence="17" type="ORF">B0A55_11663</name>
</gene>
<keyword evidence="9" id="KW-0560">Oxidoreductase</keyword>
<dbReference type="InterPro" id="IPR039261">
    <property type="entry name" value="FNR_nucleotide-bd"/>
</dbReference>
<feature type="transmembrane region" description="Helical" evidence="15">
    <location>
        <begin position="210"/>
        <end position="230"/>
    </location>
</feature>
<dbReference type="Proteomes" id="UP000309340">
    <property type="component" value="Unassembled WGS sequence"/>
</dbReference>
<dbReference type="PROSITE" id="PS51384">
    <property type="entry name" value="FAD_FR"/>
    <property type="match status" value="1"/>
</dbReference>
<evidence type="ECO:0000256" key="2">
    <source>
        <dbReference type="ARBA" id="ARBA00006278"/>
    </source>
</evidence>
<feature type="transmembrane region" description="Helical" evidence="15">
    <location>
        <begin position="274"/>
        <end position="291"/>
    </location>
</feature>
<keyword evidence="12" id="KW-0325">Glycoprotein</keyword>
<protein>
    <recommendedName>
        <fullName evidence="3">ferric-chelate reductase (NADPH)</fullName>
        <ecNumber evidence="3">1.16.1.9</ecNumber>
    </recommendedName>
</protein>
<evidence type="ECO:0000256" key="13">
    <source>
        <dbReference type="ARBA" id="ARBA00048483"/>
    </source>
</evidence>
<dbReference type="GO" id="GO:0006879">
    <property type="term" value="P:intracellular iron ion homeostasis"/>
    <property type="evidence" value="ECO:0007669"/>
    <property type="project" value="TreeGrafter"/>
</dbReference>
<evidence type="ECO:0000313" key="17">
    <source>
        <dbReference type="EMBL" id="TKA58983.1"/>
    </source>
</evidence>
<dbReference type="PANTHER" id="PTHR32361:SF9">
    <property type="entry name" value="FERRIC REDUCTASE TRANSMEMBRANE COMPONENT 3-RELATED"/>
    <property type="match status" value="1"/>
</dbReference>
<dbReference type="EMBL" id="NAJQ01001440">
    <property type="protein sequence ID" value="TKA58983.1"/>
    <property type="molecule type" value="Genomic_DNA"/>
</dbReference>
<comment type="similarity">
    <text evidence="2">Belongs to the ferric reductase (FRE) family.</text>
</comment>
<proteinExistence type="inferred from homology"/>
<feature type="transmembrane region" description="Helical" evidence="15">
    <location>
        <begin position="56"/>
        <end position="74"/>
    </location>
</feature>
<dbReference type="CDD" id="cd06186">
    <property type="entry name" value="NOX_Duox_like_FAD_NADP"/>
    <property type="match status" value="1"/>
</dbReference>
<evidence type="ECO:0000256" key="11">
    <source>
        <dbReference type="ARBA" id="ARBA00023136"/>
    </source>
</evidence>
<name>A0A4U0W9U4_9PEZI</name>
<keyword evidence="10" id="KW-0406">Ion transport</keyword>
<dbReference type="SFLD" id="SFLDS00052">
    <property type="entry name" value="Ferric_Reductase_Domain"/>
    <property type="match status" value="1"/>
</dbReference>
<comment type="caution">
    <text evidence="17">The sequence shown here is derived from an EMBL/GenBank/DDBJ whole genome shotgun (WGS) entry which is preliminary data.</text>
</comment>
<keyword evidence="6 15" id="KW-0812">Transmembrane</keyword>
<evidence type="ECO:0000256" key="15">
    <source>
        <dbReference type="SAM" id="Phobius"/>
    </source>
</evidence>
<dbReference type="InterPro" id="IPR013121">
    <property type="entry name" value="Fe_red_NAD-bd_6"/>
</dbReference>
<evidence type="ECO:0000313" key="18">
    <source>
        <dbReference type="Proteomes" id="UP000309340"/>
    </source>
</evidence>
<dbReference type="OrthoDB" id="3944240at2759"/>
<evidence type="ECO:0000256" key="8">
    <source>
        <dbReference type="ARBA" id="ARBA00022989"/>
    </source>
</evidence>
<dbReference type="GO" id="GO:0052851">
    <property type="term" value="F:ferric-chelate reductase (NADPH) activity"/>
    <property type="evidence" value="ECO:0007669"/>
    <property type="project" value="UniProtKB-EC"/>
</dbReference>
<dbReference type="Gene3D" id="3.40.50.80">
    <property type="entry name" value="Nucleotide-binding domain of ferredoxin-NADP reductase (FNR) module"/>
    <property type="match status" value="1"/>
</dbReference>
<dbReference type="Pfam" id="PF08022">
    <property type="entry name" value="FAD_binding_8"/>
    <property type="match status" value="1"/>
</dbReference>
<dbReference type="SUPFAM" id="SSF63380">
    <property type="entry name" value="Riboflavin synthase domain-like"/>
    <property type="match status" value="1"/>
</dbReference>
<keyword evidence="7" id="KW-0249">Electron transport</keyword>
<evidence type="ECO:0000256" key="9">
    <source>
        <dbReference type="ARBA" id="ARBA00023002"/>
    </source>
</evidence>
<dbReference type="Pfam" id="PF01794">
    <property type="entry name" value="Ferric_reduct"/>
    <property type="match status" value="1"/>
</dbReference>
<dbReference type="InterPro" id="IPR017927">
    <property type="entry name" value="FAD-bd_FR_type"/>
</dbReference>
<dbReference type="PANTHER" id="PTHR32361">
    <property type="entry name" value="FERRIC/CUPRIC REDUCTASE TRANSMEMBRANE COMPONENT"/>
    <property type="match status" value="1"/>
</dbReference>
<keyword evidence="5" id="KW-1003">Cell membrane</keyword>
<evidence type="ECO:0000256" key="6">
    <source>
        <dbReference type="ARBA" id="ARBA00022692"/>
    </source>
</evidence>
<feature type="transmembrane region" description="Helical" evidence="15">
    <location>
        <begin position="172"/>
        <end position="189"/>
    </location>
</feature>
<evidence type="ECO:0000256" key="14">
    <source>
        <dbReference type="SAM" id="MobiDB-lite"/>
    </source>
</evidence>
<dbReference type="InterPro" id="IPR013112">
    <property type="entry name" value="FAD-bd_8"/>
</dbReference>
<feature type="compositionally biased region" description="Gly residues" evidence="14">
    <location>
        <begin position="1"/>
        <end position="15"/>
    </location>
</feature>